<organism evidence="7 8">
    <name type="scientific">Dictyobacter alpinus</name>
    <dbReference type="NCBI Taxonomy" id="2014873"/>
    <lineage>
        <taxon>Bacteria</taxon>
        <taxon>Bacillati</taxon>
        <taxon>Chloroflexota</taxon>
        <taxon>Ktedonobacteria</taxon>
        <taxon>Ktedonobacterales</taxon>
        <taxon>Dictyobacteraceae</taxon>
        <taxon>Dictyobacter</taxon>
    </lineage>
</organism>
<dbReference type="PANTHER" id="PTHR46383">
    <property type="entry name" value="ASPARTATE AMINOTRANSFERASE"/>
    <property type="match status" value="1"/>
</dbReference>
<keyword evidence="8" id="KW-1185">Reference proteome</keyword>
<keyword evidence="5" id="KW-0663">Pyridoxal phosphate</keyword>
<dbReference type="Proteomes" id="UP000287171">
    <property type="component" value="Unassembled WGS sequence"/>
</dbReference>
<dbReference type="GO" id="GO:0030170">
    <property type="term" value="F:pyridoxal phosphate binding"/>
    <property type="evidence" value="ECO:0007669"/>
    <property type="project" value="InterPro"/>
</dbReference>
<dbReference type="InterPro" id="IPR015421">
    <property type="entry name" value="PyrdxlP-dep_Trfase_major"/>
</dbReference>
<dbReference type="InterPro" id="IPR015422">
    <property type="entry name" value="PyrdxlP-dep_Trfase_small"/>
</dbReference>
<dbReference type="Gene3D" id="3.90.1150.10">
    <property type="entry name" value="Aspartate Aminotransferase, domain 1"/>
    <property type="match status" value="1"/>
</dbReference>
<comment type="similarity">
    <text evidence="2">Belongs to the class-I pyridoxal-phosphate-dependent aminotransferase family.</text>
</comment>
<evidence type="ECO:0000256" key="4">
    <source>
        <dbReference type="ARBA" id="ARBA00022679"/>
    </source>
</evidence>
<comment type="cofactor">
    <cofactor evidence="1">
        <name>pyridoxal 5'-phosphate</name>
        <dbReference type="ChEBI" id="CHEBI:597326"/>
    </cofactor>
</comment>
<sequence>MSQSTSSADSSTPSILSLDEQRALLRRLRSDILTAYRPHLQEGSGPIRVMARIVAELEQTCHAHAISDDLIRSEIVNRTIGDIDLRQVVECEGEPGGPLDYRILADELGIALPGEQLHNYTATGETYLWLREQMLACERLLLKQGFDPRVYDIYGIGNPVLRGWLAAEMGRWGIEVTHRNVHLSLGAMDGIDNVLRGLAHIARTQKKEQIAILFPEPGFGVPEWQAMSYGYQIHRYSTSAENHFKLTGEQLDQVLAENPAISVLYLTITNNPTAFAYTPEELNDLHAVLRRYRESGRQVFILADLAYIGTGKPEEDQARMATFIESDVLKHTIFVSSFSKTHTLTGERLGWVTCGDPDIAVGISVSWSNGLAALPGEWQLRFMAYYRLFQERPQLGEKLRRFYRLRRTQLIAQLRAIDEQFQLFDQIYIDDDATVYNWSKLKEGVDAFSLFEKTGIAGVPGSGFGYDDAYIRFSIGVIPIILKDPL</sequence>
<dbReference type="Gene3D" id="3.40.640.10">
    <property type="entry name" value="Type I PLP-dependent aspartate aminotransferase-like (Major domain)"/>
    <property type="match status" value="1"/>
</dbReference>
<name>A0A402B569_9CHLR</name>
<evidence type="ECO:0000256" key="3">
    <source>
        <dbReference type="ARBA" id="ARBA00022576"/>
    </source>
</evidence>
<dbReference type="RefSeq" id="WP_161982057.1">
    <property type="nucleotide sequence ID" value="NZ_BIFT01000001.1"/>
</dbReference>
<dbReference type="InterPro" id="IPR004839">
    <property type="entry name" value="Aminotransferase_I/II_large"/>
</dbReference>
<accession>A0A402B569</accession>
<reference evidence="8" key="1">
    <citation type="submission" date="2018-12" db="EMBL/GenBank/DDBJ databases">
        <title>Tengunoibacter tsumagoiensis gen. nov., sp. nov., Dictyobacter kobayashii sp. nov., D. alpinus sp. nov., and D. joshuensis sp. nov. and description of Dictyobacteraceae fam. nov. within the order Ktedonobacterales isolated from Tengu-no-mugimeshi.</title>
        <authorList>
            <person name="Wang C.M."/>
            <person name="Zheng Y."/>
            <person name="Sakai Y."/>
            <person name="Toyoda A."/>
            <person name="Minakuchi Y."/>
            <person name="Abe K."/>
            <person name="Yokota A."/>
            <person name="Yabe S."/>
        </authorList>
    </citation>
    <scope>NUCLEOTIDE SEQUENCE [LARGE SCALE GENOMIC DNA]</scope>
    <source>
        <strain evidence="8">Uno16</strain>
    </source>
</reference>
<proteinExistence type="inferred from homology"/>
<gene>
    <name evidence="7" type="ORF">KDA_19660</name>
</gene>
<dbReference type="InterPro" id="IPR015424">
    <property type="entry name" value="PyrdxlP-dep_Trfase"/>
</dbReference>
<evidence type="ECO:0000259" key="6">
    <source>
        <dbReference type="Pfam" id="PF00155"/>
    </source>
</evidence>
<dbReference type="AlphaFoldDB" id="A0A402B569"/>
<evidence type="ECO:0000313" key="8">
    <source>
        <dbReference type="Proteomes" id="UP000287171"/>
    </source>
</evidence>
<comment type="caution">
    <text evidence="7">The sequence shown here is derived from an EMBL/GenBank/DDBJ whole genome shotgun (WGS) entry which is preliminary data.</text>
</comment>
<keyword evidence="3" id="KW-0032">Aminotransferase</keyword>
<evidence type="ECO:0000256" key="1">
    <source>
        <dbReference type="ARBA" id="ARBA00001933"/>
    </source>
</evidence>
<dbReference type="SUPFAM" id="SSF53383">
    <property type="entry name" value="PLP-dependent transferases"/>
    <property type="match status" value="1"/>
</dbReference>
<evidence type="ECO:0000313" key="7">
    <source>
        <dbReference type="EMBL" id="GCE26482.1"/>
    </source>
</evidence>
<protein>
    <recommendedName>
        <fullName evidence="6">Aminotransferase class I/classII large domain-containing protein</fullName>
    </recommendedName>
</protein>
<dbReference type="GO" id="GO:0006520">
    <property type="term" value="P:amino acid metabolic process"/>
    <property type="evidence" value="ECO:0007669"/>
    <property type="project" value="InterPro"/>
</dbReference>
<dbReference type="Pfam" id="PF00155">
    <property type="entry name" value="Aminotran_1_2"/>
    <property type="match status" value="1"/>
</dbReference>
<dbReference type="EMBL" id="BIFT01000001">
    <property type="protein sequence ID" value="GCE26482.1"/>
    <property type="molecule type" value="Genomic_DNA"/>
</dbReference>
<dbReference type="CDD" id="cd00609">
    <property type="entry name" value="AAT_like"/>
    <property type="match status" value="1"/>
</dbReference>
<dbReference type="PANTHER" id="PTHR46383:SF1">
    <property type="entry name" value="ASPARTATE AMINOTRANSFERASE"/>
    <property type="match status" value="1"/>
</dbReference>
<dbReference type="GO" id="GO:0008483">
    <property type="term" value="F:transaminase activity"/>
    <property type="evidence" value="ECO:0007669"/>
    <property type="project" value="UniProtKB-KW"/>
</dbReference>
<keyword evidence="4" id="KW-0808">Transferase</keyword>
<feature type="domain" description="Aminotransferase class I/classII large" evidence="6">
    <location>
        <begin position="196"/>
        <end position="475"/>
    </location>
</feature>
<evidence type="ECO:0000256" key="5">
    <source>
        <dbReference type="ARBA" id="ARBA00022898"/>
    </source>
</evidence>
<evidence type="ECO:0000256" key="2">
    <source>
        <dbReference type="ARBA" id="ARBA00007441"/>
    </source>
</evidence>
<dbReference type="InterPro" id="IPR050596">
    <property type="entry name" value="AspAT/PAT-like"/>
</dbReference>